<keyword evidence="3" id="KW-1185">Reference proteome</keyword>
<reference evidence="2" key="2">
    <citation type="submission" date="2023-06" db="EMBL/GenBank/DDBJ databases">
        <authorList>
            <person name="Ma L."/>
            <person name="Liu K.-W."/>
            <person name="Li Z."/>
            <person name="Hsiao Y.-Y."/>
            <person name="Qi Y."/>
            <person name="Fu T."/>
            <person name="Tang G."/>
            <person name="Zhang D."/>
            <person name="Sun W.-H."/>
            <person name="Liu D.-K."/>
            <person name="Li Y."/>
            <person name="Chen G.-Z."/>
            <person name="Liu X.-D."/>
            <person name="Liao X.-Y."/>
            <person name="Jiang Y.-T."/>
            <person name="Yu X."/>
            <person name="Hao Y."/>
            <person name="Huang J."/>
            <person name="Zhao X.-W."/>
            <person name="Ke S."/>
            <person name="Chen Y.-Y."/>
            <person name="Wu W.-L."/>
            <person name="Hsu J.-L."/>
            <person name="Lin Y.-F."/>
            <person name="Huang M.-D."/>
            <person name="Li C.-Y."/>
            <person name="Huang L."/>
            <person name="Wang Z.-W."/>
            <person name="Zhao X."/>
            <person name="Zhong W.-Y."/>
            <person name="Peng D.-H."/>
            <person name="Ahmad S."/>
            <person name="Lan S."/>
            <person name="Zhang J.-S."/>
            <person name="Tsai W.-C."/>
            <person name="Van De Peer Y."/>
            <person name="Liu Z.-J."/>
        </authorList>
    </citation>
    <scope>NUCLEOTIDE SEQUENCE</scope>
    <source>
        <strain evidence="2">CP</strain>
        <tissue evidence="2">Leaves</tissue>
    </source>
</reference>
<evidence type="ECO:0000256" key="1">
    <source>
        <dbReference type="SAM" id="Phobius"/>
    </source>
</evidence>
<dbReference type="PANTHER" id="PTHR33294:SF6">
    <property type="entry name" value="AWPM-19-LIKE FAMILY PROTEIN"/>
    <property type="match status" value="1"/>
</dbReference>
<sequence length="183" mass="20454">MTCDVVSEPSITDQCLDLIQEAPTLVGNVNINIVKTKIWCKETIKGCFGSLSLEECSLLPHPPSFFEPNVVGFFDPFKLSHGNKARGLERGENCALFKNSGFLSQDYIQLGDLVVKDQFFWFSPTTNYNCRLAWKEIVLGGRNAKLRTMEAFSIILSATQLLYVLVIHAAPPIMFHAGQPARR</sequence>
<keyword evidence="1" id="KW-1133">Transmembrane helix</keyword>
<name>A0AAV9F3D2_ACOCL</name>
<keyword evidence="1" id="KW-0472">Membrane</keyword>
<keyword evidence="1" id="KW-0812">Transmembrane</keyword>
<gene>
    <name evidence="2" type="ORF">QJS10_CPA03g00700</name>
</gene>
<dbReference type="InterPro" id="IPR008390">
    <property type="entry name" value="AWPM-19"/>
</dbReference>
<dbReference type="Proteomes" id="UP001180020">
    <property type="component" value="Unassembled WGS sequence"/>
</dbReference>
<dbReference type="AlphaFoldDB" id="A0AAV9F3D2"/>
<dbReference type="EMBL" id="JAUJYO010000003">
    <property type="protein sequence ID" value="KAK1320082.1"/>
    <property type="molecule type" value="Genomic_DNA"/>
</dbReference>
<dbReference type="Pfam" id="PF05512">
    <property type="entry name" value="AWPM-19"/>
    <property type="match status" value="1"/>
</dbReference>
<evidence type="ECO:0000313" key="3">
    <source>
        <dbReference type="Proteomes" id="UP001180020"/>
    </source>
</evidence>
<proteinExistence type="predicted"/>
<organism evidence="2 3">
    <name type="scientific">Acorus calamus</name>
    <name type="common">Sweet flag</name>
    <dbReference type="NCBI Taxonomy" id="4465"/>
    <lineage>
        <taxon>Eukaryota</taxon>
        <taxon>Viridiplantae</taxon>
        <taxon>Streptophyta</taxon>
        <taxon>Embryophyta</taxon>
        <taxon>Tracheophyta</taxon>
        <taxon>Spermatophyta</taxon>
        <taxon>Magnoliopsida</taxon>
        <taxon>Liliopsida</taxon>
        <taxon>Acoraceae</taxon>
        <taxon>Acorus</taxon>
    </lineage>
</organism>
<feature type="transmembrane region" description="Helical" evidence="1">
    <location>
        <begin position="151"/>
        <end position="170"/>
    </location>
</feature>
<accession>A0AAV9F3D2</accession>
<evidence type="ECO:0000313" key="2">
    <source>
        <dbReference type="EMBL" id="KAK1320082.1"/>
    </source>
</evidence>
<comment type="caution">
    <text evidence="2">The sequence shown here is derived from an EMBL/GenBank/DDBJ whole genome shotgun (WGS) entry which is preliminary data.</text>
</comment>
<dbReference type="PANTHER" id="PTHR33294">
    <property type="entry name" value="AWPM-19-LIKE FAMILY PROTEIN"/>
    <property type="match status" value="1"/>
</dbReference>
<reference evidence="2" key="1">
    <citation type="journal article" date="2023" name="Nat. Commun.">
        <title>Diploid and tetraploid genomes of Acorus and the evolution of monocots.</title>
        <authorList>
            <person name="Ma L."/>
            <person name="Liu K.W."/>
            <person name="Li Z."/>
            <person name="Hsiao Y.Y."/>
            <person name="Qi Y."/>
            <person name="Fu T."/>
            <person name="Tang G.D."/>
            <person name="Zhang D."/>
            <person name="Sun W.H."/>
            <person name="Liu D.K."/>
            <person name="Li Y."/>
            <person name="Chen G.Z."/>
            <person name="Liu X.D."/>
            <person name="Liao X.Y."/>
            <person name="Jiang Y.T."/>
            <person name="Yu X."/>
            <person name="Hao Y."/>
            <person name="Huang J."/>
            <person name="Zhao X.W."/>
            <person name="Ke S."/>
            <person name="Chen Y.Y."/>
            <person name="Wu W.L."/>
            <person name="Hsu J.L."/>
            <person name="Lin Y.F."/>
            <person name="Huang M.D."/>
            <person name="Li C.Y."/>
            <person name="Huang L."/>
            <person name="Wang Z.W."/>
            <person name="Zhao X."/>
            <person name="Zhong W.Y."/>
            <person name="Peng D.H."/>
            <person name="Ahmad S."/>
            <person name="Lan S."/>
            <person name="Zhang J.S."/>
            <person name="Tsai W.C."/>
            <person name="Van de Peer Y."/>
            <person name="Liu Z.J."/>
        </authorList>
    </citation>
    <scope>NUCLEOTIDE SEQUENCE</scope>
    <source>
        <strain evidence="2">CP</strain>
    </source>
</reference>
<protein>
    <submittedName>
        <fullName evidence="2">Uncharacterized protein</fullName>
    </submittedName>
</protein>